<evidence type="ECO:0000313" key="2">
    <source>
        <dbReference type="EMBL" id="RGL09550.1"/>
    </source>
</evidence>
<dbReference type="RefSeq" id="WP_022386354.1">
    <property type="nucleotide sequence ID" value="NZ_QSRJ01000009.1"/>
</dbReference>
<dbReference type="PANTHER" id="PTHR12110:SF21">
    <property type="entry name" value="XYLOSE ISOMERASE-LIKE TIM BARREL DOMAIN-CONTAINING PROTEIN"/>
    <property type="match status" value="1"/>
</dbReference>
<accession>A0A3E4QQU2</accession>
<dbReference type="InterPro" id="IPR013022">
    <property type="entry name" value="Xyl_isomerase-like_TIM-brl"/>
</dbReference>
<dbReference type="PANTHER" id="PTHR12110">
    <property type="entry name" value="HYDROXYPYRUVATE ISOMERASE"/>
    <property type="match status" value="1"/>
</dbReference>
<dbReference type="Pfam" id="PF01261">
    <property type="entry name" value="AP_endonuc_2"/>
    <property type="match status" value="1"/>
</dbReference>
<reference evidence="2 3" key="1">
    <citation type="submission" date="2018-08" db="EMBL/GenBank/DDBJ databases">
        <title>A genome reference for cultivated species of the human gut microbiota.</title>
        <authorList>
            <person name="Zou Y."/>
            <person name="Xue W."/>
            <person name="Luo G."/>
        </authorList>
    </citation>
    <scope>NUCLEOTIDE SEQUENCE [LARGE SCALE GENOMIC DNA]</scope>
    <source>
        <strain evidence="2 3">TF08-14</strain>
    </source>
</reference>
<dbReference type="InterPro" id="IPR036237">
    <property type="entry name" value="Xyl_isomerase-like_sf"/>
</dbReference>
<dbReference type="EMBL" id="QSRJ01000009">
    <property type="protein sequence ID" value="RGL09550.1"/>
    <property type="molecule type" value="Genomic_DNA"/>
</dbReference>
<dbReference type="GO" id="GO:0016853">
    <property type="term" value="F:isomerase activity"/>
    <property type="evidence" value="ECO:0007669"/>
    <property type="project" value="UniProtKB-KW"/>
</dbReference>
<evidence type="ECO:0000313" key="3">
    <source>
        <dbReference type="Proteomes" id="UP000260943"/>
    </source>
</evidence>
<proteinExistence type="predicted"/>
<name>A0A3E4QQU2_9ACTN</name>
<dbReference type="InterPro" id="IPR050312">
    <property type="entry name" value="IolE/XylAMocC-like"/>
</dbReference>
<keyword evidence="2" id="KW-0413">Isomerase</keyword>
<dbReference type="SUPFAM" id="SSF51658">
    <property type="entry name" value="Xylose isomerase-like"/>
    <property type="match status" value="1"/>
</dbReference>
<sequence length="276" mass="31224">MRFLPTNQIWRYWSFDTCLRDIEATGTRDIDLWLCNNHVNIDAHDIYNAKAVVDGLRKHRVRVRTLTPEQGNPKAYNIMSSDCHIKRLTEGYYRQIVRLAGMLDCSRISINGGWFSLDEDPSKAWDNMVSSIGLICDIAGEQGIDVCLETLTPKRYRLLTDRASMAQALSDIDRPNLQVTLDTGTIARGGEDLEDYLEQFETKIGYVHLTNLDPSVFAHLAWGDEHGILDAARIVNSLIQHGFDGDCALEMTCPSYFNNPREVLARALSVLKGCER</sequence>
<feature type="domain" description="Xylose isomerase-like TIM barrel" evidence="1">
    <location>
        <begin position="23"/>
        <end position="272"/>
    </location>
</feature>
<dbReference type="Proteomes" id="UP000260943">
    <property type="component" value="Unassembled WGS sequence"/>
</dbReference>
<protein>
    <submittedName>
        <fullName evidence="2">Sugar phosphate isomerase/epimerase</fullName>
    </submittedName>
</protein>
<dbReference type="AlphaFoldDB" id="A0A3E4QQU2"/>
<dbReference type="Gene3D" id="3.20.20.150">
    <property type="entry name" value="Divalent-metal-dependent TIM barrel enzymes"/>
    <property type="match status" value="1"/>
</dbReference>
<gene>
    <name evidence="2" type="ORF">DXC81_08120</name>
</gene>
<organism evidence="2 3">
    <name type="scientific">Collinsella tanakaei</name>
    <dbReference type="NCBI Taxonomy" id="626935"/>
    <lineage>
        <taxon>Bacteria</taxon>
        <taxon>Bacillati</taxon>
        <taxon>Actinomycetota</taxon>
        <taxon>Coriobacteriia</taxon>
        <taxon>Coriobacteriales</taxon>
        <taxon>Coriobacteriaceae</taxon>
        <taxon>Collinsella</taxon>
    </lineage>
</organism>
<comment type="caution">
    <text evidence="2">The sequence shown here is derived from an EMBL/GenBank/DDBJ whole genome shotgun (WGS) entry which is preliminary data.</text>
</comment>
<evidence type="ECO:0000259" key="1">
    <source>
        <dbReference type="Pfam" id="PF01261"/>
    </source>
</evidence>